<dbReference type="AlphaFoldDB" id="A0A6C0EXM9"/>
<feature type="transmembrane region" description="Helical" evidence="1">
    <location>
        <begin position="202"/>
        <end position="223"/>
    </location>
</feature>
<feature type="transmembrane region" description="Helical" evidence="1">
    <location>
        <begin position="6"/>
        <end position="25"/>
    </location>
</feature>
<sequence>MTKATNIGPLSIVSYFSFTLIFFIIKGKIMPGGGITWIIIFFFITGFIQFMNNLYLTSKPEMCGEYNIPNAFFATLIPWTFIFGLTCAFLILMPGWLRVFSNTFGNSIAEMAGLKEVAYSVLGTKNANEQNFETRKIIELIYTDPTTIINEVDINDYDSSIHRWPSLEKILTFVNSPTKMGTPNPSISNLHKLLSIKEDVGYFVWFLLIGGISILVSTNTLLISKCTSSI</sequence>
<accession>A0A6C0EXM9</accession>
<proteinExistence type="predicted"/>
<evidence type="ECO:0000313" key="2">
    <source>
        <dbReference type="EMBL" id="QHT31995.1"/>
    </source>
</evidence>
<keyword evidence="1" id="KW-0812">Transmembrane</keyword>
<dbReference type="EMBL" id="MN738929">
    <property type="protein sequence ID" value="QHT31995.1"/>
    <property type="molecule type" value="Genomic_DNA"/>
</dbReference>
<reference evidence="2" key="1">
    <citation type="journal article" date="2020" name="Nature">
        <title>Giant virus diversity and host interactions through global metagenomics.</title>
        <authorList>
            <person name="Schulz F."/>
            <person name="Roux S."/>
            <person name="Paez-Espino D."/>
            <person name="Jungbluth S."/>
            <person name="Walsh D.A."/>
            <person name="Denef V.J."/>
            <person name="McMahon K.D."/>
            <person name="Konstantinidis K.T."/>
            <person name="Eloe-Fadrosh E.A."/>
            <person name="Kyrpides N.C."/>
            <person name="Woyke T."/>
        </authorList>
    </citation>
    <scope>NUCLEOTIDE SEQUENCE</scope>
    <source>
        <strain evidence="2">GVMAG-M-3300009159-65</strain>
    </source>
</reference>
<feature type="transmembrane region" description="Helical" evidence="1">
    <location>
        <begin position="32"/>
        <end position="51"/>
    </location>
</feature>
<keyword evidence="1" id="KW-1133">Transmembrane helix</keyword>
<keyword evidence="1" id="KW-0472">Membrane</keyword>
<protein>
    <submittedName>
        <fullName evidence="2">Uncharacterized protein</fullName>
    </submittedName>
</protein>
<name>A0A6C0EXM9_9ZZZZ</name>
<evidence type="ECO:0000256" key="1">
    <source>
        <dbReference type="SAM" id="Phobius"/>
    </source>
</evidence>
<organism evidence="2">
    <name type="scientific">viral metagenome</name>
    <dbReference type="NCBI Taxonomy" id="1070528"/>
    <lineage>
        <taxon>unclassified sequences</taxon>
        <taxon>metagenomes</taxon>
        <taxon>organismal metagenomes</taxon>
    </lineage>
</organism>
<feature type="transmembrane region" description="Helical" evidence="1">
    <location>
        <begin position="71"/>
        <end position="92"/>
    </location>
</feature>